<dbReference type="PROSITE" id="PS50850">
    <property type="entry name" value="MFS"/>
    <property type="match status" value="1"/>
</dbReference>
<keyword evidence="3 8" id="KW-0813">Transport</keyword>
<feature type="transmembrane region" description="Helical" evidence="8">
    <location>
        <begin position="77"/>
        <end position="96"/>
    </location>
</feature>
<dbReference type="InterPro" id="IPR020846">
    <property type="entry name" value="MFS_dom"/>
</dbReference>
<evidence type="ECO:0000256" key="3">
    <source>
        <dbReference type="ARBA" id="ARBA00022448"/>
    </source>
</evidence>
<evidence type="ECO:0000256" key="6">
    <source>
        <dbReference type="ARBA" id="ARBA00022989"/>
    </source>
</evidence>
<feature type="transmembrane region" description="Helical" evidence="8">
    <location>
        <begin position="347"/>
        <end position="366"/>
    </location>
</feature>
<proteinExistence type="inferred from homology"/>
<dbReference type="GO" id="GO:1990961">
    <property type="term" value="P:xenobiotic detoxification by transmembrane export across the plasma membrane"/>
    <property type="evidence" value="ECO:0007669"/>
    <property type="project" value="InterPro"/>
</dbReference>
<dbReference type="GO" id="GO:0005886">
    <property type="term" value="C:plasma membrane"/>
    <property type="evidence" value="ECO:0007669"/>
    <property type="project" value="UniProtKB-SubCell"/>
</dbReference>
<feature type="transmembrane region" description="Helical" evidence="8">
    <location>
        <begin position="12"/>
        <end position="33"/>
    </location>
</feature>
<feature type="transmembrane region" description="Helical" evidence="8">
    <location>
        <begin position="251"/>
        <end position="270"/>
    </location>
</feature>
<evidence type="ECO:0000256" key="7">
    <source>
        <dbReference type="ARBA" id="ARBA00023136"/>
    </source>
</evidence>
<dbReference type="Pfam" id="PF07690">
    <property type="entry name" value="MFS_1"/>
    <property type="match status" value="1"/>
</dbReference>
<comment type="caution">
    <text evidence="10">The sequence shown here is derived from an EMBL/GenBank/DDBJ whole genome shotgun (WGS) entry which is preliminary data.</text>
</comment>
<dbReference type="SUPFAM" id="SSF103473">
    <property type="entry name" value="MFS general substrate transporter"/>
    <property type="match status" value="1"/>
</dbReference>
<dbReference type="Proteomes" id="UP000287239">
    <property type="component" value="Unassembled WGS sequence"/>
</dbReference>
<evidence type="ECO:0000256" key="1">
    <source>
        <dbReference type="ARBA" id="ARBA00004651"/>
    </source>
</evidence>
<keyword evidence="5 8" id="KW-0812">Transmembrane</keyword>
<protein>
    <recommendedName>
        <fullName evidence="8">Bcr/CflA family efflux transporter</fullName>
    </recommendedName>
</protein>
<dbReference type="PRINTS" id="PR01036">
    <property type="entry name" value="TCRTETB"/>
</dbReference>
<feature type="transmembrane region" description="Helical" evidence="8">
    <location>
        <begin position="282"/>
        <end position="302"/>
    </location>
</feature>
<feature type="transmembrane region" description="Helical" evidence="8">
    <location>
        <begin position="45"/>
        <end position="65"/>
    </location>
</feature>
<keyword evidence="6 8" id="KW-1133">Transmembrane helix</keyword>
<dbReference type="InterPro" id="IPR011701">
    <property type="entry name" value="MFS"/>
</dbReference>
<dbReference type="AlphaFoldDB" id="A0A429ZD40"/>
<keyword evidence="7 8" id="KW-0472">Membrane</keyword>
<sequence length="395" mass="43358">MKKSINNYQPSVLLLIVLVGFPQISETIFTPSLPEIAKTLEVSMAVTQLTMSIYFFAFAFGVFYWGWLSDMIGRRPAILYGIVIYSLGCYLCYAANSIGYLLFARFIQAFGASTGSITTQTILRESYQGAERHRLFAQISAALAFTPAIGPLIGGYVGEYWGVKRVFLTLVVFSVFLFCYAYFQLPETRLVKGSQKVKLKPIFKEILKSPKVLTYGCLIGGINGIIFSYYAEAPYLFTDYFSMSLSHFGMLGILVATASIIGSLVSKKLLAKQEAEETITQGLNLMILGGGVLLSFSIGNGLKPSYQMIGMLLGIFILLIGAGMVLPNCLSLALIDFKNVIGSAGAIFSLGYYFLVSGLTLGMSLLHSGSLVVMPVYFLIIILLMKFMAKRYITN</sequence>
<feature type="transmembrane region" description="Helical" evidence="8">
    <location>
        <begin position="166"/>
        <end position="183"/>
    </location>
</feature>
<evidence type="ECO:0000313" key="10">
    <source>
        <dbReference type="EMBL" id="RST91589.1"/>
    </source>
</evidence>
<dbReference type="PANTHER" id="PTHR23502">
    <property type="entry name" value="MAJOR FACILITATOR SUPERFAMILY"/>
    <property type="match status" value="1"/>
</dbReference>
<dbReference type="FunFam" id="1.20.1720.10:FF:000005">
    <property type="entry name" value="Bcr/CflA family efflux transporter"/>
    <property type="match status" value="1"/>
</dbReference>
<organism evidence="10 11">
    <name type="scientific">Vagococcus salmoninarum</name>
    <dbReference type="NCBI Taxonomy" id="2739"/>
    <lineage>
        <taxon>Bacteria</taxon>
        <taxon>Bacillati</taxon>
        <taxon>Bacillota</taxon>
        <taxon>Bacilli</taxon>
        <taxon>Lactobacillales</taxon>
        <taxon>Enterococcaceae</taxon>
        <taxon>Vagococcus</taxon>
    </lineage>
</organism>
<dbReference type="InterPro" id="IPR036259">
    <property type="entry name" value="MFS_trans_sf"/>
</dbReference>
<dbReference type="GeneID" id="98569475"/>
<evidence type="ECO:0000256" key="5">
    <source>
        <dbReference type="ARBA" id="ARBA00022692"/>
    </source>
</evidence>
<dbReference type="Gene3D" id="1.20.1720.10">
    <property type="entry name" value="Multidrug resistance protein D"/>
    <property type="match status" value="1"/>
</dbReference>
<name>A0A429ZD40_9ENTE</name>
<dbReference type="RefSeq" id="WP_126782259.1">
    <property type="nucleotide sequence ID" value="NZ_NGJU01000028.1"/>
</dbReference>
<gene>
    <name evidence="10" type="ORF">CBF35_14085</name>
</gene>
<feature type="transmembrane region" description="Helical" evidence="8">
    <location>
        <begin position="308"/>
        <end position="335"/>
    </location>
</feature>
<dbReference type="CDD" id="cd17320">
    <property type="entry name" value="MFS_MdfA_MDR_like"/>
    <property type="match status" value="1"/>
</dbReference>
<feature type="domain" description="Major facilitator superfamily (MFS) profile" evidence="9">
    <location>
        <begin position="11"/>
        <end position="395"/>
    </location>
</feature>
<evidence type="ECO:0000256" key="2">
    <source>
        <dbReference type="ARBA" id="ARBA00006236"/>
    </source>
</evidence>
<keyword evidence="11" id="KW-1185">Reference proteome</keyword>
<dbReference type="GO" id="GO:0042910">
    <property type="term" value="F:xenobiotic transmembrane transporter activity"/>
    <property type="evidence" value="ECO:0007669"/>
    <property type="project" value="InterPro"/>
</dbReference>
<evidence type="ECO:0000256" key="8">
    <source>
        <dbReference type="RuleBase" id="RU365088"/>
    </source>
</evidence>
<evidence type="ECO:0000259" key="9">
    <source>
        <dbReference type="PROSITE" id="PS50850"/>
    </source>
</evidence>
<feature type="transmembrane region" description="Helical" evidence="8">
    <location>
        <begin position="212"/>
        <end position="231"/>
    </location>
</feature>
<dbReference type="EMBL" id="NGJU01000028">
    <property type="protein sequence ID" value="RST91589.1"/>
    <property type="molecule type" value="Genomic_DNA"/>
</dbReference>
<evidence type="ECO:0000313" key="11">
    <source>
        <dbReference type="Proteomes" id="UP000287239"/>
    </source>
</evidence>
<dbReference type="OrthoDB" id="9816041at2"/>
<evidence type="ECO:0000256" key="4">
    <source>
        <dbReference type="ARBA" id="ARBA00022475"/>
    </source>
</evidence>
<feature type="transmembrane region" description="Helical" evidence="8">
    <location>
        <begin position="372"/>
        <end position="389"/>
    </location>
</feature>
<feature type="transmembrane region" description="Helical" evidence="8">
    <location>
        <begin position="102"/>
        <end position="123"/>
    </location>
</feature>
<reference evidence="10 11" key="1">
    <citation type="submission" date="2017-05" db="EMBL/GenBank/DDBJ databases">
        <title>Vagococcus spp. assemblies.</title>
        <authorList>
            <person name="Gulvik C.A."/>
        </authorList>
    </citation>
    <scope>NUCLEOTIDE SEQUENCE [LARGE SCALE GENOMIC DNA]</scope>
    <source>
        <strain evidence="10 11">NCFB 2777</strain>
    </source>
</reference>
<accession>A0A429ZD40</accession>
<dbReference type="PANTHER" id="PTHR23502:SF137">
    <property type="entry name" value="MAJOR FACILITATOR SUPERFAMILY (MFS) TRANSPORTER-RELATED"/>
    <property type="match status" value="1"/>
</dbReference>
<comment type="subcellular location">
    <subcellularLocation>
        <location evidence="1 8">Cell membrane</location>
        <topology evidence="1 8">Multi-pass membrane protein</topology>
    </subcellularLocation>
</comment>
<dbReference type="NCBIfam" id="TIGR00710">
    <property type="entry name" value="efflux_Bcr_CflA"/>
    <property type="match status" value="1"/>
</dbReference>
<feature type="transmembrane region" description="Helical" evidence="8">
    <location>
        <begin position="135"/>
        <end position="154"/>
    </location>
</feature>
<dbReference type="InterPro" id="IPR004812">
    <property type="entry name" value="Efflux_drug-R_Bcr/CmlA"/>
</dbReference>
<comment type="similarity">
    <text evidence="2 8">Belongs to the major facilitator superfamily. Bcr/CmlA family.</text>
</comment>
<keyword evidence="4 8" id="KW-1003">Cell membrane</keyword>